<dbReference type="GO" id="GO:0010333">
    <property type="term" value="F:terpene synthase activity"/>
    <property type="evidence" value="ECO:0007669"/>
    <property type="project" value="InterPro"/>
</dbReference>
<dbReference type="Gene3D" id="1.10.600.10">
    <property type="entry name" value="Farnesyl Diphosphate Synthase"/>
    <property type="match status" value="1"/>
</dbReference>
<dbReference type="PANTHER" id="PTHR31739:SF4">
    <property type="entry name" value="ENT-COPALYL DIPHOSPHATE SYNTHASE, CHLOROPLASTIC"/>
    <property type="match status" value="1"/>
</dbReference>
<dbReference type="STRING" id="3469.A0A4Y7IYU2"/>
<evidence type="ECO:0000256" key="2">
    <source>
        <dbReference type="ARBA" id="ARBA00022723"/>
    </source>
</evidence>
<reference evidence="4 5" key="1">
    <citation type="journal article" date="2018" name="Science">
        <title>The opium poppy genome and morphinan production.</title>
        <authorList>
            <person name="Guo L."/>
            <person name="Winzer T."/>
            <person name="Yang X."/>
            <person name="Li Y."/>
            <person name="Ning Z."/>
            <person name="He Z."/>
            <person name="Teodor R."/>
            <person name="Lu Y."/>
            <person name="Bowser T.A."/>
            <person name="Graham I.A."/>
            <person name="Ye K."/>
        </authorList>
    </citation>
    <scope>NUCLEOTIDE SEQUENCE [LARGE SCALE GENOMIC DNA]</scope>
    <source>
        <strain evidence="5">cv. HN1</strain>
        <tissue evidence="4">Leaves</tissue>
    </source>
</reference>
<sequence length="447" mass="49911">MVCSLPIIQRLSTFDSSKLLQQSLFCSFSCASGVRSIGGGVPNNRGNIPLLCSPYNAISKHHTQGVKLAKWEDITRQDGNGQTLSTKQNMCKLDDANTVHMPIGFEVVFPSLIEMARSLDVAFSIEDSPALTDIYAKRNLKLARYWTEFGVCWARNSKVADMDDTAMGFRILRLHGRDVSPVSSYFETIAVAEEKSFVNEFANHTGYDNTRYLCRKKFVVKDPFILPSTGPRTKLKMVAKQKSFVNEFANRITGYDNIRLKRMRSVTKKTTMNRDIKDGKEFGENHFHEEQQQQLIMALVSTLPHLSLDVLVSHGIDIRGHLRNLWEIFLKQGYDKQKIQLEEAFVLVRTINLCAGLSAKLLEKKAILSNAHLTCLVSLTNSLTHELLQLNGEAKVDKEMVSVELGMQELATIDHHIAKITRAMMARDFCGSGIAAGLVPGGGGDLV</sequence>
<dbReference type="GO" id="GO:0000287">
    <property type="term" value="F:magnesium ion binding"/>
    <property type="evidence" value="ECO:0007669"/>
    <property type="project" value="TreeGrafter"/>
</dbReference>
<comment type="cofactor">
    <cofactor evidence="1">
        <name>Mg(2+)</name>
        <dbReference type="ChEBI" id="CHEBI:18420"/>
    </cofactor>
</comment>
<dbReference type="GO" id="GO:0009507">
    <property type="term" value="C:chloroplast"/>
    <property type="evidence" value="ECO:0007669"/>
    <property type="project" value="TreeGrafter"/>
</dbReference>
<dbReference type="Proteomes" id="UP000316621">
    <property type="component" value="Chromosome 2"/>
</dbReference>
<dbReference type="InterPro" id="IPR050148">
    <property type="entry name" value="Terpene_synthase-like"/>
</dbReference>
<evidence type="ECO:0000313" key="5">
    <source>
        <dbReference type="Proteomes" id="UP000316621"/>
    </source>
</evidence>
<accession>A0A4Y7IYU2</accession>
<proteinExistence type="predicted"/>
<dbReference type="PANTHER" id="PTHR31739">
    <property type="entry name" value="ENT-COPALYL DIPHOSPHATE SYNTHASE, CHLOROPLASTIC"/>
    <property type="match status" value="1"/>
</dbReference>
<dbReference type="GO" id="GO:0009686">
    <property type="term" value="P:gibberellin biosynthetic process"/>
    <property type="evidence" value="ECO:0007669"/>
    <property type="project" value="TreeGrafter"/>
</dbReference>
<organism evidence="4 5">
    <name type="scientific">Papaver somniferum</name>
    <name type="common">Opium poppy</name>
    <dbReference type="NCBI Taxonomy" id="3469"/>
    <lineage>
        <taxon>Eukaryota</taxon>
        <taxon>Viridiplantae</taxon>
        <taxon>Streptophyta</taxon>
        <taxon>Embryophyta</taxon>
        <taxon>Tracheophyta</taxon>
        <taxon>Spermatophyta</taxon>
        <taxon>Magnoliopsida</taxon>
        <taxon>Ranunculales</taxon>
        <taxon>Papaveraceae</taxon>
        <taxon>Papaveroideae</taxon>
        <taxon>Papaver</taxon>
    </lineage>
</organism>
<evidence type="ECO:0000313" key="4">
    <source>
        <dbReference type="EMBL" id="RZC52585.1"/>
    </source>
</evidence>
<dbReference type="SUPFAM" id="SSF48239">
    <property type="entry name" value="Terpenoid cyclases/Protein prenyltransferases"/>
    <property type="match status" value="1"/>
</dbReference>
<dbReference type="InterPro" id="IPR008949">
    <property type="entry name" value="Isoprenoid_synthase_dom_sf"/>
</dbReference>
<dbReference type="EMBL" id="CM010716">
    <property type="protein sequence ID" value="RZC52585.1"/>
    <property type="molecule type" value="Genomic_DNA"/>
</dbReference>
<evidence type="ECO:0000256" key="1">
    <source>
        <dbReference type="ARBA" id="ARBA00001946"/>
    </source>
</evidence>
<dbReference type="AlphaFoldDB" id="A0A4Y7IYU2"/>
<dbReference type="Gramene" id="RZC52585">
    <property type="protein sequence ID" value="RZC52585"/>
    <property type="gene ID" value="C5167_021005"/>
</dbReference>
<evidence type="ECO:0000256" key="3">
    <source>
        <dbReference type="ARBA" id="ARBA00022842"/>
    </source>
</evidence>
<keyword evidence="5" id="KW-1185">Reference proteome</keyword>
<keyword evidence="3" id="KW-0460">Magnesium</keyword>
<keyword evidence="2" id="KW-0479">Metal-binding</keyword>
<name>A0A4Y7IYU2_PAPSO</name>
<dbReference type="InterPro" id="IPR008930">
    <property type="entry name" value="Terpenoid_cyclase/PrenylTrfase"/>
</dbReference>
<dbReference type="Gene3D" id="1.50.10.160">
    <property type="match status" value="1"/>
</dbReference>
<protein>
    <submittedName>
        <fullName evidence="4">Uncharacterized protein</fullName>
    </submittedName>
</protein>
<gene>
    <name evidence="4" type="ORF">C5167_021005</name>
</gene>